<keyword evidence="2" id="KW-0813">Transport</keyword>
<feature type="transmembrane region" description="Helical" evidence="7">
    <location>
        <begin position="358"/>
        <end position="387"/>
    </location>
</feature>
<feature type="transmembrane region" description="Helical" evidence="7">
    <location>
        <begin position="18"/>
        <end position="40"/>
    </location>
</feature>
<feature type="transmembrane region" description="Helical" evidence="7">
    <location>
        <begin position="314"/>
        <end position="338"/>
    </location>
</feature>
<evidence type="ECO:0000256" key="2">
    <source>
        <dbReference type="ARBA" id="ARBA00022448"/>
    </source>
</evidence>
<evidence type="ECO:0008006" key="10">
    <source>
        <dbReference type="Google" id="ProtNLM"/>
    </source>
</evidence>
<dbReference type="PANTHER" id="PTHR23513">
    <property type="entry name" value="INTEGRAL MEMBRANE EFFLUX PROTEIN-RELATED"/>
    <property type="match status" value="1"/>
</dbReference>
<keyword evidence="4 7" id="KW-0812">Transmembrane</keyword>
<evidence type="ECO:0000256" key="1">
    <source>
        <dbReference type="ARBA" id="ARBA00004429"/>
    </source>
</evidence>
<dbReference type="GO" id="GO:0022857">
    <property type="term" value="F:transmembrane transporter activity"/>
    <property type="evidence" value="ECO:0007669"/>
    <property type="project" value="InterPro"/>
</dbReference>
<dbReference type="SUPFAM" id="SSF103473">
    <property type="entry name" value="MFS general substrate transporter"/>
    <property type="match status" value="1"/>
</dbReference>
<dbReference type="Proteomes" id="UP000633205">
    <property type="component" value="Unassembled WGS sequence"/>
</dbReference>
<keyword evidence="9" id="KW-1185">Reference proteome</keyword>
<evidence type="ECO:0000256" key="4">
    <source>
        <dbReference type="ARBA" id="ARBA00022692"/>
    </source>
</evidence>
<evidence type="ECO:0000256" key="5">
    <source>
        <dbReference type="ARBA" id="ARBA00022989"/>
    </source>
</evidence>
<accession>A0A916YHG3</accession>
<reference evidence="8" key="1">
    <citation type="journal article" date="2014" name="Int. J. Syst. Evol. Microbiol.">
        <title>Complete genome sequence of Corynebacterium casei LMG S-19264T (=DSM 44701T), isolated from a smear-ripened cheese.</title>
        <authorList>
            <consortium name="US DOE Joint Genome Institute (JGI-PGF)"/>
            <person name="Walter F."/>
            <person name="Albersmeier A."/>
            <person name="Kalinowski J."/>
            <person name="Ruckert C."/>
        </authorList>
    </citation>
    <scope>NUCLEOTIDE SEQUENCE</scope>
    <source>
        <strain evidence="8">CGMCC 1.15152</strain>
    </source>
</reference>
<dbReference type="CDD" id="cd06173">
    <property type="entry name" value="MFS_MefA_like"/>
    <property type="match status" value="1"/>
</dbReference>
<organism evidence="8 9">
    <name type="scientific">Microbacterium faecale</name>
    <dbReference type="NCBI Taxonomy" id="1804630"/>
    <lineage>
        <taxon>Bacteria</taxon>
        <taxon>Bacillati</taxon>
        <taxon>Actinomycetota</taxon>
        <taxon>Actinomycetes</taxon>
        <taxon>Micrococcales</taxon>
        <taxon>Microbacteriaceae</taxon>
        <taxon>Microbacterium</taxon>
    </lineage>
</organism>
<feature type="transmembrane region" description="Helical" evidence="7">
    <location>
        <begin position="285"/>
        <end position="307"/>
    </location>
</feature>
<feature type="transmembrane region" description="Helical" evidence="7">
    <location>
        <begin position="225"/>
        <end position="248"/>
    </location>
</feature>
<evidence type="ECO:0000313" key="9">
    <source>
        <dbReference type="Proteomes" id="UP000633205"/>
    </source>
</evidence>
<feature type="transmembrane region" description="Helical" evidence="7">
    <location>
        <begin position="46"/>
        <end position="70"/>
    </location>
</feature>
<feature type="transmembrane region" description="Helical" evidence="7">
    <location>
        <begin position="260"/>
        <end position="279"/>
    </location>
</feature>
<dbReference type="RefSeq" id="WP_188712982.1">
    <property type="nucleotide sequence ID" value="NZ_BMHO01000002.1"/>
</dbReference>
<comment type="caution">
    <text evidence="8">The sequence shown here is derived from an EMBL/GenBank/DDBJ whole genome shotgun (WGS) entry which is preliminary data.</text>
</comment>
<dbReference type="Gene3D" id="1.20.1250.20">
    <property type="entry name" value="MFS general substrate transporter like domains"/>
    <property type="match status" value="1"/>
</dbReference>
<keyword evidence="6 7" id="KW-0472">Membrane</keyword>
<dbReference type="InterPro" id="IPR036259">
    <property type="entry name" value="MFS_trans_sf"/>
</dbReference>
<keyword evidence="5 7" id="KW-1133">Transmembrane helix</keyword>
<dbReference type="PANTHER" id="PTHR23513:SF9">
    <property type="entry name" value="ENTEROBACTIN EXPORTER ENTS"/>
    <property type="match status" value="1"/>
</dbReference>
<dbReference type="AlphaFoldDB" id="A0A916YHG3"/>
<evidence type="ECO:0000256" key="7">
    <source>
        <dbReference type="SAM" id="Phobius"/>
    </source>
</evidence>
<proteinExistence type="predicted"/>
<dbReference type="GO" id="GO:0005886">
    <property type="term" value="C:plasma membrane"/>
    <property type="evidence" value="ECO:0007669"/>
    <property type="project" value="UniProtKB-SubCell"/>
</dbReference>
<evidence type="ECO:0000313" key="8">
    <source>
        <dbReference type="EMBL" id="GGD44771.1"/>
    </source>
</evidence>
<reference evidence="8" key="2">
    <citation type="submission" date="2020-09" db="EMBL/GenBank/DDBJ databases">
        <authorList>
            <person name="Sun Q."/>
            <person name="Zhou Y."/>
        </authorList>
    </citation>
    <scope>NUCLEOTIDE SEQUENCE</scope>
    <source>
        <strain evidence="8">CGMCC 1.15152</strain>
    </source>
</reference>
<feature type="transmembrane region" description="Helical" evidence="7">
    <location>
        <begin position="163"/>
        <end position="189"/>
    </location>
</feature>
<comment type="subcellular location">
    <subcellularLocation>
        <location evidence="1">Cell inner membrane</location>
        <topology evidence="1">Multi-pass membrane protein</topology>
    </subcellularLocation>
</comment>
<dbReference type="EMBL" id="BMHO01000002">
    <property type="protein sequence ID" value="GGD44771.1"/>
    <property type="molecule type" value="Genomic_DNA"/>
</dbReference>
<dbReference type="InterPro" id="IPR011701">
    <property type="entry name" value="MFS"/>
</dbReference>
<evidence type="ECO:0000256" key="6">
    <source>
        <dbReference type="ARBA" id="ARBA00023136"/>
    </source>
</evidence>
<dbReference type="Pfam" id="PF07690">
    <property type="entry name" value="MFS_1"/>
    <property type="match status" value="1"/>
</dbReference>
<name>A0A916YHG3_9MICO</name>
<gene>
    <name evidence="8" type="ORF">GCM10010915_27510</name>
</gene>
<feature type="transmembrane region" description="Helical" evidence="7">
    <location>
        <begin position="77"/>
        <end position="97"/>
    </location>
</feature>
<evidence type="ECO:0000256" key="3">
    <source>
        <dbReference type="ARBA" id="ARBA00022475"/>
    </source>
</evidence>
<sequence length="396" mass="40530">MTTVAPPFHRDRAVHGWILLKAISDAGDAAWILAIAWSAVTAASPAIAGLVITAGTIPRAIALLVGGVLADRWDPRLLMIATTVARVGVLIATLVAINVSGETLPLLFAVAIAFGICDAIFEPSSTSLTRQLVREEDFAAIAGVGQTASRIGHMLGAASGGVLVAWGGLAAAAAANAVAYVGVIVYLVFVLRARYPRTPAPPEPMLRAIAGGFRYLRRDELARTLVLSLLGLNLCVSPAMSVGLALLVKYMGAGSATLGALEATFGVGAMVGALVFVRFKPTRPALVGFVLLVVQGLAVASFAIGIVPAAFATCAVIGLTAGAASTLLAALFMRTIAADGIGRVVSIQKLGDDGLMPAATAAFGAIAATSLPVTFVLFGGAMSVYMATTALRWRRR</sequence>
<keyword evidence="3" id="KW-1003">Cell membrane</keyword>
<protein>
    <recommendedName>
        <fullName evidence="10">MFS transporter</fullName>
    </recommendedName>
</protein>